<dbReference type="SUPFAM" id="SSF90002">
    <property type="entry name" value="Hypothetical protein YjiA, C-terminal domain"/>
    <property type="match status" value="1"/>
</dbReference>
<dbReference type="SMART" id="SM00833">
    <property type="entry name" value="CobW_C"/>
    <property type="match status" value="1"/>
</dbReference>
<keyword evidence="9" id="KW-1185">Reference proteome</keyword>
<dbReference type="GO" id="GO:0005737">
    <property type="term" value="C:cytoplasm"/>
    <property type="evidence" value="ECO:0007669"/>
    <property type="project" value="TreeGrafter"/>
</dbReference>
<dbReference type="EMBL" id="JFHC01000084">
    <property type="protein sequence ID" value="KDR38563.1"/>
    <property type="molecule type" value="Genomic_DNA"/>
</dbReference>
<dbReference type="Gene3D" id="3.30.1220.10">
    <property type="entry name" value="CobW-like, C-terminal domain"/>
    <property type="match status" value="1"/>
</dbReference>
<dbReference type="GO" id="GO:0016787">
    <property type="term" value="F:hydrolase activity"/>
    <property type="evidence" value="ECO:0007669"/>
    <property type="project" value="UniProtKB-KW"/>
</dbReference>
<keyword evidence="1" id="KW-0547">Nucleotide-binding</keyword>
<name>A0A069PCY2_9BURK</name>
<dbReference type="AlphaFoldDB" id="A0A069PCY2"/>
<dbReference type="GO" id="GO:0005524">
    <property type="term" value="F:ATP binding"/>
    <property type="evidence" value="ECO:0007669"/>
    <property type="project" value="UniProtKB-KW"/>
</dbReference>
<dbReference type="InterPro" id="IPR011629">
    <property type="entry name" value="CobW-like_C"/>
</dbReference>
<keyword evidence="8" id="KW-0067">ATP-binding</keyword>
<keyword evidence="2" id="KW-0378">Hydrolase</keyword>
<organism evidence="8 9">
    <name type="scientific">Caballeronia glathei</name>
    <dbReference type="NCBI Taxonomy" id="60547"/>
    <lineage>
        <taxon>Bacteria</taxon>
        <taxon>Pseudomonadati</taxon>
        <taxon>Pseudomonadota</taxon>
        <taxon>Betaproteobacteria</taxon>
        <taxon>Burkholderiales</taxon>
        <taxon>Burkholderiaceae</taxon>
        <taxon>Caballeronia</taxon>
    </lineage>
</organism>
<proteinExistence type="inferred from homology"/>
<dbReference type="Gene3D" id="3.40.50.300">
    <property type="entry name" value="P-loop containing nucleotide triphosphate hydrolases"/>
    <property type="match status" value="1"/>
</dbReference>
<evidence type="ECO:0000256" key="3">
    <source>
        <dbReference type="ARBA" id="ARBA00023186"/>
    </source>
</evidence>
<evidence type="ECO:0000259" key="7">
    <source>
        <dbReference type="SMART" id="SM00833"/>
    </source>
</evidence>
<evidence type="ECO:0000256" key="6">
    <source>
        <dbReference type="ARBA" id="ARBA00049117"/>
    </source>
</evidence>
<comment type="catalytic activity">
    <reaction evidence="6">
        <text>GTP + H2O = GDP + phosphate + H(+)</text>
        <dbReference type="Rhea" id="RHEA:19669"/>
        <dbReference type="ChEBI" id="CHEBI:15377"/>
        <dbReference type="ChEBI" id="CHEBI:15378"/>
        <dbReference type="ChEBI" id="CHEBI:37565"/>
        <dbReference type="ChEBI" id="CHEBI:43474"/>
        <dbReference type="ChEBI" id="CHEBI:58189"/>
    </reaction>
    <physiologicalReaction direction="left-to-right" evidence="6">
        <dbReference type="Rhea" id="RHEA:19670"/>
    </physiologicalReaction>
</comment>
<evidence type="ECO:0000313" key="9">
    <source>
        <dbReference type="Proteomes" id="UP000027466"/>
    </source>
</evidence>
<dbReference type="SUPFAM" id="SSF52540">
    <property type="entry name" value="P-loop containing nucleoside triphosphate hydrolases"/>
    <property type="match status" value="1"/>
</dbReference>
<evidence type="ECO:0000256" key="2">
    <source>
        <dbReference type="ARBA" id="ARBA00022801"/>
    </source>
</evidence>
<dbReference type="Proteomes" id="UP000027466">
    <property type="component" value="Unassembled WGS sequence"/>
</dbReference>
<dbReference type="Pfam" id="PF02492">
    <property type="entry name" value="cobW"/>
    <property type="match status" value="1"/>
</dbReference>
<dbReference type="InterPro" id="IPR027417">
    <property type="entry name" value="P-loop_NTPase"/>
</dbReference>
<accession>A0A069PCY2</accession>
<evidence type="ECO:0000256" key="1">
    <source>
        <dbReference type="ARBA" id="ARBA00022741"/>
    </source>
</evidence>
<dbReference type="PANTHER" id="PTHR13748">
    <property type="entry name" value="COBW-RELATED"/>
    <property type="match status" value="1"/>
</dbReference>
<keyword evidence="3" id="KW-0143">Chaperone</keyword>
<gene>
    <name evidence="8" type="ORF">BG61_39220</name>
</gene>
<dbReference type="STRING" id="60547.GCA_000751215_05726"/>
<evidence type="ECO:0000256" key="5">
    <source>
        <dbReference type="ARBA" id="ARBA00045658"/>
    </source>
</evidence>
<feature type="domain" description="CobW C-terminal" evidence="7">
    <location>
        <begin position="244"/>
        <end position="336"/>
    </location>
</feature>
<comment type="function">
    <text evidence="5">Zinc chaperone that directly transfers zinc cofactor to target proteins, thereby activating them. Zinc is transferred from the CXCC motif in the GTPase domain to the zinc binding site in target proteins in a process requiring GTP hydrolysis.</text>
</comment>
<sequence>MTNAMKRSSGSTPVVCDVLTGYLGSGKTTLLNRYLRTRGEGTAVIVNEVGEIGVDQLVLREVSENVVLLDSGCLCCSVSGTLRETLLDLGTQAARAGLPLTRVVIETTGLAEPVPILHALLGDRLLTGRFELGRVVTTVDRQHALAQLEAGRETARQIAVADVLVTTKRDLADAASMPLLEAALNTLNPRARRIDAHADNALDAVFDAPAIRVGDSSADSARQAARTHDHDDHHAHVHVHGIGAQSFWVDFTTSWPGIAAWWNLLMQRYDRRLLRCKGVLGLDQAASPILIQGVGNHFHPPLRLARWPEGDARGRVTLIGEGLERDWLEASLQALRIDTSGLLPRTLEELAQVGGTS</sequence>
<protein>
    <submittedName>
        <fullName evidence="8">ATP-binding protein</fullName>
    </submittedName>
</protein>
<evidence type="ECO:0000313" key="8">
    <source>
        <dbReference type="EMBL" id="KDR38563.1"/>
    </source>
</evidence>
<evidence type="ECO:0000256" key="4">
    <source>
        <dbReference type="ARBA" id="ARBA00034320"/>
    </source>
</evidence>
<dbReference type="InterPro" id="IPR051316">
    <property type="entry name" value="Zinc-reg_GTPase_activator"/>
</dbReference>
<dbReference type="InterPro" id="IPR036627">
    <property type="entry name" value="CobW-likC_sf"/>
</dbReference>
<dbReference type="Pfam" id="PF07683">
    <property type="entry name" value="CobW_C"/>
    <property type="match status" value="1"/>
</dbReference>
<comment type="similarity">
    <text evidence="4">Belongs to the SIMIBI class G3E GTPase family. ZNG1 subfamily.</text>
</comment>
<dbReference type="CDD" id="cd03112">
    <property type="entry name" value="CobW-like"/>
    <property type="match status" value="1"/>
</dbReference>
<comment type="caution">
    <text evidence="8">The sequence shown here is derived from an EMBL/GenBank/DDBJ whole genome shotgun (WGS) entry which is preliminary data.</text>
</comment>
<dbReference type="InterPro" id="IPR003495">
    <property type="entry name" value="CobW/HypB/UreG_nucleotide-bd"/>
</dbReference>
<reference evidence="8 9" key="1">
    <citation type="submission" date="2014-03" db="EMBL/GenBank/DDBJ databases">
        <title>Draft Genome Sequences of Four Burkholderia Strains.</title>
        <authorList>
            <person name="Liu X.Y."/>
            <person name="Li C.X."/>
            <person name="Xu J.H."/>
        </authorList>
    </citation>
    <scope>NUCLEOTIDE SEQUENCE [LARGE SCALE GENOMIC DNA]</scope>
    <source>
        <strain evidence="8 9">DSM 50014</strain>
    </source>
</reference>
<dbReference type="PANTHER" id="PTHR13748:SF62">
    <property type="entry name" value="COBW DOMAIN-CONTAINING PROTEIN"/>
    <property type="match status" value="1"/>
</dbReference>